<dbReference type="Proteomes" id="UP000198415">
    <property type="component" value="Unassembled WGS sequence"/>
</dbReference>
<feature type="chain" id="PRO_5013303207" description="Matrixin" evidence="1">
    <location>
        <begin position="31"/>
        <end position="295"/>
    </location>
</feature>
<keyword evidence="3" id="KW-1185">Reference proteome</keyword>
<gene>
    <name evidence="2" type="ORF">SAMN06264365_113169</name>
</gene>
<proteinExistence type="predicted"/>
<dbReference type="SUPFAM" id="SSF55486">
    <property type="entry name" value="Metalloproteases ('zincins'), catalytic domain"/>
    <property type="match status" value="1"/>
</dbReference>
<organism evidence="2 3">
    <name type="scientific">Actinoplanes regularis</name>
    <dbReference type="NCBI Taxonomy" id="52697"/>
    <lineage>
        <taxon>Bacteria</taxon>
        <taxon>Bacillati</taxon>
        <taxon>Actinomycetota</taxon>
        <taxon>Actinomycetes</taxon>
        <taxon>Micromonosporales</taxon>
        <taxon>Micromonosporaceae</taxon>
        <taxon>Actinoplanes</taxon>
    </lineage>
</organism>
<protein>
    <recommendedName>
        <fullName evidence="4">Matrixin</fullName>
    </recommendedName>
</protein>
<dbReference type="Gene3D" id="3.40.390.10">
    <property type="entry name" value="Collagenase (Catalytic Domain)"/>
    <property type="match status" value="1"/>
</dbReference>
<evidence type="ECO:0000313" key="3">
    <source>
        <dbReference type="Proteomes" id="UP000198415"/>
    </source>
</evidence>
<dbReference type="InterPro" id="IPR024079">
    <property type="entry name" value="MetalloPept_cat_dom_sf"/>
</dbReference>
<dbReference type="EMBL" id="FZNR01000013">
    <property type="protein sequence ID" value="SNS31780.1"/>
    <property type="molecule type" value="Genomic_DNA"/>
</dbReference>
<keyword evidence="1" id="KW-0732">Signal</keyword>
<dbReference type="GO" id="GO:0008237">
    <property type="term" value="F:metallopeptidase activity"/>
    <property type="evidence" value="ECO:0007669"/>
    <property type="project" value="InterPro"/>
</dbReference>
<dbReference type="RefSeq" id="WP_089296484.1">
    <property type="nucleotide sequence ID" value="NZ_BOMU01000067.1"/>
</dbReference>
<accession>A0A239DHA0</accession>
<dbReference type="OrthoDB" id="7594344at2"/>
<evidence type="ECO:0000256" key="1">
    <source>
        <dbReference type="SAM" id="SignalP"/>
    </source>
</evidence>
<dbReference type="AlphaFoldDB" id="A0A239DHA0"/>
<evidence type="ECO:0008006" key="4">
    <source>
        <dbReference type="Google" id="ProtNLM"/>
    </source>
</evidence>
<name>A0A239DHA0_9ACTN</name>
<feature type="signal peptide" evidence="1">
    <location>
        <begin position="1"/>
        <end position="30"/>
    </location>
</feature>
<evidence type="ECO:0000313" key="2">
    <source>
        <dbReference type="EMBL" id="SNS31780.1"/>
    </source>
</evidence>
<reference evidence="2 3" key="1">
    <citation type="submission" date="2017-06" db="EMBL/GenBank/DDBJ databases">
        <authorList>
            <person name="Kim H.J."/>
            <person name="Triplett B.A."/>
        </authorList>
    </citation>
    <scope>NUCLEOTIDE SEQUENCE [LARGE SCALE GENOMIC DNA]</scope>
    <source>
        <strain evidence="2 3">DSM 43151</strain>
    </source>
</reference>
<sequence>MRLFRIPVLGGLVTATLIAAIVGAPSPASAAPPVLTDKTPGVRTGQAEPVKPALPTNIAAVVETSATEIKVRTPRAGGGLSLKLYHLVPGADAKKVLADLRTKGAVPTGTATEVRAATADWQECSTSYGSAKYLCAKTSPHYWYNWRWNGFDDPQVYFRDYTPAAWPVKASVAEWNKSPGVDSYWTTGACPTGGRHCVPVRAANSGANGIYAETDMEVDSVGFFIDGTVRVDFNNYYSSTDDNRGTACHELGHALGLAHNGSTSSCLYNSAVSGPDPRLPHSTDISVLRYILYAD</sequence>